<dbReference type="GO" id="GO:0005634">
    <property type="term" value="C:nucleus"/>
    <property type="evidence" value="ECO:0007669"/>
    <property type="project" value="UniProtKB-SubCell"/>
</dbReference>
<feature type="domain" description="TF-B3" evidence="7">
    <location>
        <begin position="601"/>
        <end position="696"/>
    </location>
</feature>
<evidence type="ECO:0000313" key="9">
    <source>
        <dbReference type="Proteomes" id="UP000239757"/>
    </source>
</evidence>
<dbReference type="InterPro" id="IPR050655">
    <property type="entry name" value="Plant_B3_domain"/>
</dbReference>
<comment type="subcellular location">
    <subcellularLocation>
        <location evidence="1">Nucleus</location>
    </subcellularLocation>
</comment>
<dbReference type="GO" id="GO:0003677">
    <property type="term" value="F:DNA binding"/>
    <property type="evidence" value="ECO:0007669"/>
    <property type="project" value="UniProtKB-KW"/>
</dbReference>
<evidence type="ECO:0000256" key="3">
    <source>
        <dbReference type="ARBA" id="ARBA00023125"/>
    </source>
</evidence>
<dbReference type="EMBL" id="KZ665561">
    <property type="protein sequence ID" value="PPR98945.1"/>
    <property type="molecule type" value="Genomic_DNA"/>
</dbReference>
<accession>A0A2P5X6H7</accession>
<gene>
    <name evidence="8" type="ORF">GOBAR_AA21721</name>
</gene>
<evidence type="ECO:0000256" key="6">
    <source>
        <dbReference type="SAM" id="MobiDB-lite"/>
    </source>
</evidence>
<organism evidence="8 9">
    <name type="scientific">Gossypium barbadense</name>
    <name type="common">Sea Island cotton</name>
    <name type="synonym">Hibiscus barbadensis</name>
    <dbReference type="NCBI Taxonomy" id="3634"/>
    <lineage>
        <taxon>Eukaryota</taxon>
        <taxon>Viridiplantae</taxon>
        <taxon>Streptophyta</taxon>
        <taxon>Embryophyta</taxon>
        <taxon>Tracheophyta</taxon>
        <taxon>Spermatophyta</taxon>
        <taxon>Magnoliopsida</taxon>
        <taxon>eudicotyledons</taxon>
        <taxon>Gunneridae</taxon>
        <taxon>Pentapetalae</taxon>
        <taxon>rosids</taxon>
        <taxon>malvids</taxon>
        <taxon>Malvales</taxon>
        <taxon>Malvaceae</taxon>
        <taxon>Malvoideae</taxon>
        <taxon>Gossypium</taxon>
    </lineage>
</organism>
<evidence type="ECO:0000256" key="2">
    <source>
        <dbReference type="ARBA" id="ARBA00023015"/>
    </source>
</evidence>
<evidence type="ECO:0000313" key="8">
    <source>
        <dbReference type="EMBL" id="PPR98945.1"/>
    </source>
</evidence>
<dbReference type="SMART" id="SM01019">
    <property type="entry name" value="B3"/>
    <property type="match status" value="4"/>
</dbReference>
<feature type="domain" description="TF-B3" evidence="7">
    <location>
        <begin position="5"/>
        <end position="98"/>
    </location>
</feature>
<keyword evidence="5" id="KW-0539">Nucleus</keyword>
<dbReference type="Proteomes" id="UP000239757">
    <property type="component" value="Unassembled WGS sequence"/>
</dbReference>
<dbReference type="InterPro" id="IPR003340">
    <property type="entry name" value="B3_DNA-bd"/>
</dbReference>
<dbReference type="OrthoDB" id="623918at2759"/>
<protein>
    <recommendedName>
        <fullName evidence="7">TF-B3 domain-containing protein</fullName>
    </recommendedName>
</protein>
<keyword evidence="3" id="KW-0238">DNA-binding</keyword>
<dbReference type="AlphaFoldDB" id="A0A2P5X6H7"/>
<reference evidence="8 9" key="1">
    <citation type="submission" date="2015-01" db="EMBL/GenBank/DDBJ databases">
        <title>Genome of allotetraploid Gossypium barbadense reveals genomic plasticity and fiber elongation in cotton evolution.</title>
        <authorList>
            <person name="Chen X."/>
            <person name="Liu X."/>
            <person name="Zhao B."/>
            <person name="Zheng H."/>
            <person name="Hu Y."/>
            <person name="Lu G."/>
            <person name="Yang C."/>
            <person name="Chen J."/>
            <person name="Shan C."/>
            <person name="Zhang L."/>
            <person name="Zhou Y."/>
            <person name="Wang L."/>
            <person name="Guo W."/>
            <person name="Bai Y."/>
            <person name="Ruan J."/>
            <person name="Shangguan X."/>
            <person name="Mao Y."/>
            <person name="Jiang J."/>
            <person name="Zhu Y."/>
            <person name="Lei J."/>
            <person name="Kang H."/>
            <person name="Chen S."/>
            <person name="He X."/>
            <person name="Wang R."/>
            <person name="Wang Y."/>
            <person name="Chen J."/>
            <person name="Wang L."/>
            <person name="Yu S."/>
            <person name="Wang B."/>
            <person name="Wei J."/>
            <person name="Song S."/>
            <person name="Lu X."/>
            <person name="Gao Z."/>
            <person name="Gu W."/>
            <person name="Deng X."/>
            <person name="Ma D."/>
            <person name="Wang S."/>
            <person name="Liang W."/>
            <person name="Fang L."/>
            <person name="Cai C."/>
            <person name="Zhu X."/>
            <person name="Zhou B."/>
            <person name="Zhang Y."/>
            <person name="Chen Z."/>
            <person name="Xu S."/>
            <person name="Zhu R."/>
            <person name="Wang S."/>
            <person name="Zhang T."/>
            <person name="Zhao G."/>
        </authorList>
    </citation>
    <scope>NUCLEOTIDE SEQUENCE [LARGE SCALE GENOMIC DNA]</scope>
    <source>
        <strain evidence="9">cv. Xinhai21</strain>
        <tissue evidence="8">Leaf</tissue>
    </source>
</reference>
<evidence type="ECO:0000256" key="1">
    <source>
        <dbReference type="ARBA" id="ARBA00004123"/>
    </source>
</evidence>
<evidence type="ECO:0000256" key="5">
    <source>
        <dbReference type="ARBA" id="ARBA00023242"/>
    </source>
</evidence>
<evidence type="ECO:0000259" key="7">
    <source>
        <dbReference type="PROSITE" id="PS50863"/>
    </source>
</evidence>
<dbReference type="Gene3D" id="2.40.330.10">
    <property type="entry name" value="DNA-binding pseudobarrel domain"/>
    <property type="match status" value="4"/>
</dbReference>
<name>A0A2P5X6H7_GOSBA</name>
<dbReference type="PANTHER" id="PTHR31920">
    <property type="entry name" value="B3 DOMAIN-CONTAINING"/>
    <property type="match status" value="1"/>
</dbReference>
<feature type="domain" description="TF-B3" evidence="7">
    <location>
        <begin position="239"/>
        <end position="334"/>
    </location>
</feature>
<dbReference type="CDD" id="cd10017">
    <property type="entry name" value="B3_DNA"/>
    <property type="match status" value="4"/>
</dbReference>
<keyword evidence="2" id="KW-0805">Transcription regulation</keyword>
<proteinExistence type="predicted"/>
<dbReference type="SUPFAM" id="SSF101936">
    <property type="entry name" value="DNA-binding pseudobarrel domain"/>
    <property type="match status" value="4"/>
</dbReference>
<dbReference type="PANTHER" id="PTHR31920:SF37">
    <property type="entry name" value="B3 DOMAIN-CONTAINING TRANSCRIPTION FACTOR VRN1"/>
    <property type="match status" value="1"/>
</dbReference>
<feature type="domain" description="TF-B3" evidence="7">
    <location>
        <begin position="367"/>
        <end position="443"/>
    </location>
</feature>
<keyword evidence="4" id="KW-0804">Transcription</keyword>
<feature type="region of interest" description="Disordered" evidence="6">
    <location>
        <begin position="173"/>
        <end position="193"/>
    </location>
</feature>
<dbReference type="Pfam" id="PF02362">
    <property type="entry name" value="B3"/>
    <property type="match status" value="4"/>
</dbReference>
<dbReference type="PROSITE" id="PS50863">
    <property type="entry name" value="B3"/>
    <property type="match status" value="4"/>
</dbReference>
<dbReference type="InterPro" id="IPR015300">
    <property type="entry name" value="DNA-bd_pseudobarrel_sf"/>
</dbReference>
<evidence type="ECO:0000256" key="4">
    <source>
        <dbReference type="ARBA" id="ARBA00023163"/>
    </source>
</evidence>
<sequence>MPRPFFHKLILSTTLQHEKLRIPDNFVKKFGDELSVAAALTVPDGHVWRVGIRKADNKVWFHEGWQEFVERYHIRVGYLLVFRYEGNSCFSVSIFSLYNSEINYQTNAFVGTQYYHRKPYPFEELEDDECISPALQNLFSASKVNNCMNWSGEINFRALKGMNSQSFRGAVLPKPNKPGRKKQKFDHAEPDSSVGHEYDVYTNFRLYESASARKRTVTTEERERAINAAKSFEPMNPFCRVVLRPSYLYRGCIMYLPSCFAEKYLSGVSGFIKLQLPDGRQWPIRCRYRGGKAKFSQGWYEFTLENNLGEGDVCIFELLRSREFVLKVTVFRVRESAPVSMKCRPELNQLTYSEHILPDDVKPIRRIPNKFVKKFGNELSSVATLTVPGGCQWLVELREDNKRIWLDNGWNSFVEYYSICIGYFVVFKYEGNSHFGVHVYNLKSSEINYLSNNSREPGDFAEITGSSSYFLVDKDVDESLDHEKKKYKISACLHQENELHDLRATFQSTQDKGIQFNGVELTSIGDEGGPCFSNETLRYTIKQEVEPIMDENEPFRKFKVKEELPTLNSPSVLRRRRDVTAEEKQGAFHAASMFKPDNPFCRIILRPSYVYKGVLLHLPRCFARRYLNGVDGVITLQIPEGKKWPVQCVYCNDNLKFSKGWAEFVLDNNLDEGDVCIFELINTKEIVLKVTIFRALRD</sequence>